<dbReference type="PANTHER" id="PTHR24421">
    <property type="entry name" value="NITRATE/NITRITE SENSOR PROTEIN NARX-RELATED"/>
    <property type="match status" value="1"/>
</dbReference>
<feature type="transmembrane region" description="Helical" evidence="9">
    <location>
        <begin position="192"/>
        <end position="213"/>
    </location>
</feature>
<dbReference type="InterPro" id="IPR025828">
    <property type="entry name" value="Put_sensor_dom"/>
</dbReference>
<feature type="domain" description="Histidine kinase/HSP90-like ATPase" evidence="10">
    <location>
        <begin position="525"/>
        <end position="615"/>
    </location>
</feature>
<proteinExistence type="predicted"/>
<name>A0ABY5YZD4_9ACTN</name>
<dbReference type="Pfam" id="PF13796">
    <property type="entry name" value="Sensor"/>
    <property type="match status" value="1"/>
</dbReference>
<protein>
    <recommendedName>
        <fullName evidence="2">histidine kinase</fullName>
        <ecNumber evidence="2">2.7.13.3</ecNumber>
    </recommendedName>
</protein>
<evidence type="ECO:0000259" key="10">
    <source>
        <dbReference type="SMART" id="SM00387"/>
    </source>
</evidence>
<accession>A0ABY5YZD4</accession>
<evidence type="ECO:0000256" key="1">
    <source>
        <dbReference type="ARBA" id="ARBA00000085"/>
    </source>
</evidence>
<evidence type="ECO:0000256" key="3">
    <source>
        <dbReference type="ARBA" id="ARBA00022553"/>
    </source>
</evidence>
<feature type="transmembrane region" description="Helical" evidence="9">
    <location>
        <begin position="314"/>
        <end position="340"/>
    </location>
</feature>
<dbReference type="EMBL" id="CP073721">
    <property type="protein sequence ID" value="UWZ35108.1"/>
    <property type="molecule type" value="Genomic_DNA"/>
</dbReference>
<dbReference type="PANTHER" id="PTHR24421:SF10">
    <property type="entry name" value="NITRATE_NITRITE SENSOR PROTEIN NARQ"/>
    <property type="match status" value="1"/>
</dbReference>
<dbReference type="SMART" id="SM00387">
    <property type="entry name" value="HATPase_c"/>
    <property type="match status" value="1"/>
</dbReference>
<keyword evidence="3" id="KW-0597">Phosphoprotein</keyword>
<reference evidence="11" key="1">
    <citation type="submission" date="2021-04" db="EMBL/GenBank/DDBJ databases">
        <title>Biosynthetic gene clusters of Dactylosporangioum roseum.</title>
        <authorList>
            <person name="Hartkoorn R.C."/>
            <person name="Beaudoing E."/>
            <person name="Hot D."/>
            <person name="Moureu S."/>
        </authorList>
    </citation>
    <scope>NUCLEOTIDE SEQUENCE</scope>
    <source>
        <strain evidence="11">NRRL B-16295</strain>
    </source>
</reference>
<evidence type="ECO:0000313" key="12">
    <source>
        <dbReference type="Proteomes" id="UP001058271"/>
    </source>
</evidence>
<evidence type="ECO:0000256" key="7">
    <source>
        <dbReference type="ARBA" id="ARBA00022840"/>
    </source>
</evidence>
<keyword evidence="9" id="KW-1133">Transmembrane helix</keyword>
<feature type="transmembrane region" description="Helical" evidence="9">
    <location>
        <begin position="124"/>
        <end position="142"/>
    </location>
</feature>
<dbReference type="InterPro" id="IPR050482">
    <property type="entry name" value="Sensor_HK_TwoCompSys"/>
</dbReference>
<dbReference type="RefSeq" id="WP_260724452.1">
    <property type="nucleotide sequence ID" value="NZ_BAAABS010000005.1"/>
</dbReference>
<evidence type="ECO:0000256" key="5">
    <source>
        <dbReference type="ARBA" id="ARBA00022741"/>
    </source>
</evidence>
<dbReference type="Gene3D" id="3.30.565.10">
    <property type="entry name" value="Histidine kinase-like ATPase, C-terminal domain"/>
    <property type="match status" value="1"/>
</dbReference>
<evidence type="ECO:0000256" key="6">
    <source>
        <dbReference type="ARBA" id="ARBA00022777"/>
    </source>
</evidence>
<keyword evidence="4" id="KW-0808">Transferase</keyword>
<feature type="transmembrane region" description="Helical" evidence="9">
    <location>
        <begin position="148"/>
        <end position="171"/>
    </location>
</feature>
<evidence type="ECO:0000313" key="11">
    <source>
        <dbReference type="EMBL" id="UWZ35108.1"/>
    </source>
</evidence>
<keyword evidence="8" id="KW-0902">Two-component regulatory system</keyword>
<dbReference type="EC" id="2.7.13.3" evidence="2"/>
<dbReference type="SUPFAM" id="SSF55874">
    <property type="entry name" value="ATPase domain of HSP90 chaperone/DNA topoisomerase II/histidine kinase"/>
    <property type="match status" value="1"/>
</dbReference>
<keyword evidence="9" id="KW-0812">Transmembrane</keyword>
<dbReference type="Gene3D" id="1.20.5.1930">
    <property type="match status" value="1"/>
</dbReference>
<feature type="transmembrane region" description="Helical" evidence="9">
    <location>
        <begin position="360"/>
        <end position="381"/>
    </location>
</feature>
<comment type="catalytic activity">
    <reaction evidence="1">
        <text>ATP + protein L-histidine = ADP + protein N-phospho-L-histidine.</text>
        <dbReference type="EC" id="2.7.13.3"/>
    </reaction>
</comment>
<dbReference type="CDD" id="cd16917">
    <property type="entry name" value="HATPase_UhpB-NarQ-NarX-like"/>
    <property type="match status" value="1"/>
</dbReference>
<keyword evidence="5" id="KW-0547">Nucleotide-binding</keyword>
<organism evidence="11 12">
    <name type="scientific">Dactylosporangium roseum</name>
    <dbReference type="NCBI Taxonomy" id="47989"/>
    <lineage>
        <taxon>Bacteria</taxon>
        <taxon>Bacillati</taxon>
        <taxon>Actinomycetota</taxon>
        <taxon>Actinomycetes</taxon>
        <taxon>Micromonosporales</taxon>
        <taxon>Micromonosporaceae</taxon>
        <taxon>Dactylosporangium</taxon>
    </lineage>
</organism>
<dbReference type="InterPro" id="IPR003594">
    <property type="entry name" value="HATPase_dom"/>
</dbReference>
<dbReference type="Pfam" id="PF02518">
    <property type="entry name" value="HATPase_c"/>
    <property type="match status" value="1"/>
</dbReference>
<evidence type="ECO:0000256" key="4">
    <source>
        <dbReference type="ARBA" id="ARBA00022679"/>
    </source>
</evidence>
<sequence>MTCVRALYRSVALTGLAVVVLVQFVASLALLGPGVLLGMVFLIPPQFELARRLTNRWRRLFADWTGREIPVPYQPPPPPPEPDEEGLYRHDSTLYRTPRFPAFFRKLDWLVQDPATNRDLAWQFWFPFVAVLPLGLVVVPLLRLWGPMWTVAVTPVALAALPWTVGAVTRWSAWLLTPRTRPPASKAIERVLLAWARCGLLVVGAATQVVLFAFSMACFGLGFGLGIIFLIPVALSHFRWLANLRRQFAAWSGARIPSPYTPELRPELRPDGLYRVRNNLYKTEAMAAFNARWQWTWNDVASWRDLVWLGVDPVVTVATVGLPVAGGIYGGWGLVFPWIWTEFFGAEWSAWYGAVAGNRTLGLITGVVLVAVSLAGTNPLLRVHSRWTAVLLRPTKAAAKEAELRERVERLTQTRNDALDTQAAEIRRIERDLHDGAQARLIAVGLTLGTIERLMDTDPDAARKLVAQAKETSATALTELRDLVRGIHPPVLSERGLPDAVRALALDTAAEVTVVGALDGRPAAPVESAAYFAVSELLANATRHGGAERIGIDLRHRDGILRIAVTDDGRGGADPSRGTGLRGVERRLGTFDGTLAIHSPPGGPTVATLELPCVLSSPKTSTS</sequence>
<gene>
    <name evidence="11" type="ORF">Drose_28675</name>
</gene>
<keyword evidence="7" id="KW-0067">ATP-binding</keyword>
<evidence type="ECO:0000256" key="8">
    <source>
        <dbReference type="ARBA" id="ARBA00023012"/>
    </source>
</evidence>
<keyword evidence="12" id="KW-1185">Reference proteome</keyword>
<evidence type="ECO:0000256" key="9">
    <source>
        <dbReference type="SAM" id="Phobius"/>
    </source>
</evidence>
<feature type="transmembrane region" description="Helical" evidence="9">
    <location>
        <begin position="12"/>
        <end position="43"/>
    </location>
</feature>
<dbReference type="Pfam" id="PF07730">
    <property type="entry name" value="HisKA_3"/>
    <property type="match status" value="1"/>
</dbReference>
<keyword evidence="6" id="KW-0418">Kinase</keyword>
<dbReference type="Proteomes" id="UP001058271">
    <property type="component" value="Chromosome"/>
</dbReference>
<evidence type="ECO:0000256" key="2">
    <source>
        <dbReference type="ARBA" id="ARBA00012438"/>
    </source>
</evidence>
<keyword evidence="9" id="KW-0472">Membrane</keyword>
<dbReference type="InterPro" id="IPR011712">
    <property type="entry name" value="Sig_transdc_His_kin_sub3_dim/P"/>
</dbReference>
<feature type="transmembrane region" description="Helical" evidence="9">
    <location>
        <begin position="219"/>
        <end position="238"/>
    </location>
</feature>
<dbReference type="InterPro" id="IPR036890">
    <property type="entry name" value="HATPase_C_sf"/>
</dbReference>